<evidence type="ECO:0000313" key="2">
    <source>
        <dbReference type="Proteomes" id="UP001492541"/>
    </source>
</evidence>
<dbReference type="Proteomes" id="UP001492541">
    <property type="component" value="Chromosome"/>
</dbReference>
<sequence>MRGEIRASASVETHAEIDYRTAICRACDFYKPGDTLECAGYRVLKYFVETGKLTLEEIEFAASQACRKDPAEEVRQ</sequence>
<evidence type="ECO:0000313" key="1">
    <source>
        <dbReference type="EMBL" id="XAT63208.1"/>
    </source>
</evidence>
<keyword evidence="2" id="KW-1185">Reference proteome</keyword>
<dbReference type="RefSeq" id="WP_193808276.1">
    <property type="nucleotide sequence ID" value="NZ_CP087714.1"/>
</dbReference>
<protein>
    <submittedName>
        <fullName evidence="1">Uncharacterized protein</fullName>
    </submittedName>
</protein>
<reference evidence="1 2" key="1">
    <citation type="submission" date="2021-11" db="EMBL/GenBank/DDBJ databases">
        <title>Whole genome of Geoglobus acetivorans.</title>
        <authorList>
            <person name="Liu D."/>
        </authorList>
    </citation>
    <scope>NUCLEOTIDE SEQUENCE [LARGE SCALE GENOMIC DNA]</scope>
    <source>
        <strain evidence="1 2">SBH6</strain>
    </source>
</reference>
<name>A0ABZ3H358_GEOAI</name>
<organism evidence="1 2">
    <name type="scientific">Geoglobus acetivorans</name>
    <dbReference type="NCBI Taxonomy" id="565033"/>
    <lineage>
        <taxon>Archaea</taxon>
        <taxon>Methanobacteriati</taxon>
        <taxon>Methanobacteriota</taxon>
        <taxon>Archaeoglobi</taxon>
        <taxon>Archaeoglobales</taxon>
        <taxon>Archaeoglobaceae</taxon>
        <taxon>Geoglobus</taxon>
    </lineage>
</organism>
<dbReference type="GeneID" id="90449637"/>
<gene>
    <name evidence="1" type="ORF">LPQ35_08070</name>
</gene>
<dbReference type="EMBL" id="CP087714">
    <property type="protein sequence ID" value="XAT63208.1"/>
    <property type="molecule type" value="Genomic_DNA"/>
</dbReference>
<proteinExistence type="predicted"/>
<accession>A0ABZ3H358</accession>